<evidence type="ECO:0000313" key="3">
    <source>
        <dbReference type="Proteomes" id="UP001596058"/>
    </source>
</evidence>
<protein>
    <submittedName>
        <fullName evidence="2">DUF1801 domain-containing protein</fullName>
    </submittedName>
</protein>
<evidence type="ECO:0000259" key="1">
    <source>
        <dbReference type="Pfam" id="PF08818"/>
    </source>
</evidence>
<dbReference type="Pfam" id="PF08818">
    <property type="entry name" value="DUF1801"/>
    <property type="match status" value="1"/>
</dbReference>
<dbReference type="InterPro" id="IPR014922">
    <property type="entry name" value="YdhG-like"/>
</dbReference>
<dbReference type="RefSeq" id="WP_379512607.1">
    <property type="nucleotide sequence ID" value="NZ_JBHSPA010000006.1"/>
</dbReference>
<comment type="caution">
    <text evidence="2">The sequence shown here is derived from an EMBL/GenBank/DDBJ whole genome shotgun (WGS) entry which is preliminary data.</text>
</comment>
<dbReference type="Proteomes" id="UP001596058">
    <property type="component" value="Unassembled WGS sequence"/>
</dbReference>
<accession>A0ABW1CBN5</accession>
<organism evidence="2 3">
    <name type="scientific">Nonomuraea insulae</name>
    <dbReference type="NCBI Taxonomy" id="1616787"/>
    <lineage>
        <taxon>Bacteria</taxon>
        <taxon>Bacillati</taxon>
        <taxon>Actinomycetota</taxon>
        <taxon>Actinomycetes</taxon>
        <taxon>Streptosporangiales</taxon>
        <taxon>Streptosporangiaceae</taxon>
        <taxon>Nonomuraea</taxon>
    </lineage>
</organism>
<reference evidence="3" key="1">
    <citation type="journal article" date="2019" name="Int. J. Syst. Evol. Microbiol.">
        <title>The Global Catalogue of Microorganisms (GCM) 10K type strain sequencing project: providing services to taxonomists for standard genome sequencing and annotation.</title>
        <authorList>
            <consortium name="The Broad Institute Genomics Platform"/>
            <consortium name="The Broad Institute Genome Sequencing Center for Infectious Disease"/>
            <person name="Wu L."/>
            <person name="Ma J."/>
        </authorList>
    </citation>
    <scope>NUCLEOTIDE SEQUENCE [LARGE SCALE GENOMIC DNA]</scope>
    <source>
        <strain evidence="3">CCUG 53903</strain>
    </source>
</reference>
<gene>
    <name evidence="2" type="ORF">ACFPZ3_04290</name>
</gene>
<keyword evidence="3" id="KW-1185">Reference proteome</keyword>
<dbReference type="Gene3D" id="3.90.1150.200">
    <property type="match status" value="1"/>
</dbReference>
<proteinExistence type="predicted"/>
<dbReference type="EMBL" id="JBHSPA010000006">
    <property type="protein sequence ID" value="MFC5823069.1"/>
    <property type="molecule type" value="Genomic_DNA"/>
</dbReference>
<dbReference type="SUPFAM" id="SSF159888">
    <property type="entry name" value="YdhG-like"/>
    <property type="match status" value="1"/>
</dbReference>
<name>A0ABW1CBN5_9ACTN</name>
<feature type="domain" description="YdhG-like" evidence="1">
    <location>
        <begin position="19"/>
        <end position="113"/>
    </location>
</feature>
<sequence length="119" mass="13286">MSNSKKVDDFLSKLSHPLKEEMEAIRAIIVANPKIEEDVKWGGPSFAYKEELATVSPRVKDAVALVVHQGALLKDESGLLEPATKGKAYIKLHNMDEVKANKEALEQLVNEWIELMDSK</sequence>
<evidence type="ECO:0000313" key="2">
    <source>
        <dbReference type="EMBL" id="MFC5823069.1"/>
    </source>
</evidence>